<dbReference type="Pfam" id="PF00651">
    <property type="entry name" value="BTB"/>
    <property type="match status" value="1"/>
</dbReference>
<keyword evidence="3" id="KW-1185">Reference proteome</keyword>
<protein>
    <recommendedName>
        <fullName evidence="1">BTB domain-containing protein</fullName>
    </recommendedName>
</protein>
<feature type="domain" description="BTB" evidence="1">
    <location>
        <begin position="29"/>
        <end position="98"/>
    </location>
</feature>
<dbReference type="Gene3D" id="3.30.710.10">
    <property type="entry name" value="Potassium Channel Kv1.1, Chain A"/>
    <property type="match status" value="1"/>
</dbReference>
<dbReference type="InterPro" id="IPR000210">
    <property type="entry name" value="BTB/POZ_dom"/>
</dbReference>
<dbReference type="InterPro" id="IPR011333">
    <property type="entry name" value="SKP1/BTB/POZ_sf"/>
</dbReference>
<dbReference type="SUPFAM" id="SSF54695">
    <property type="entry name" value="POZ domain"/>
    <property type="match status" value="1"/>
</dbReference>
<dbReference type="PROSITE" id="PS50097">
    <property type="entry name" value="BTB"/>
    <property type="match status" value="1"/>
</dbReference>
<dbReference type="CDD" id="cd18186">
    <property type="entry name" value="BTB_POZ_ZBTB_KLHL-like"/>
    <property type="match status" value="1"/>
</dbReference>
<dbReference type="Proteomes" id="UP000250043">
    <property type="component" value="Unassembled WGS sequence"/>
</dbReference>
<dbReference type="OrthoDB" id="3223751at2759"/>
<dbReference type="EMBL" id="KV722342">
    <property type="protein sequence ID" value="OCH94659.1"/>
    <property type="molecule type" value="Genomic_DNA"/>
</dbReference>
<evidence type="ECO:0000259" key="1">
    <source>
        <dbReference type="PROSITE" id="PS50097"/>
    </source>
</evidence>
<evidence type="ECO:0000313" key="3">
    <source>
        <dbReference type="Proteomes" id="UP000250043"/>
    </source>
</evidence>
<gene>
    <name evidence="2" type="ORF">OBBRIDRAFT_789134</name>
</gene>
<dbReference type="AlphaFoldDB" id="A0A8E2DRU0"/>
<sequence length="264" mass="30169">MSWNIPMPDPPTSEDFDAKNKSVQFFFPADETVIFKAEDKLFRVHRFFLERDSEFFRGLFLCPPEKGGAEGKTEDKPIVLADVTAFEFLCLLKFLYNGMYKDGRNREEWIALLTISNRFFFNKIRKLSIAALTKLIPPLDPVERIALANKCEIPEWNEPAYVDLCVRNVPITDAEAEIIGISTAFLLMKAREEYRRRTINGNITFSCGHEIPGLACLQCTDSGYGHIRRAADTIKVRENARHERSQAISIVKAVFQPPSQLGMR</sequence>
<accession>A0A8E2DRU0</accession>
<organism evidence="2 3">
    <name type="scientific">Obba rivulosa</name>
    <dbReference type="NCBI Taxonomy" id="1052685"/>
    <lineage>
        <taxon>Eukaryota</taxon>
        <taxon>Fungi</taxon>
        <taxon>Dikarya</taxon>
        <taxon>Basidiomycota</taxon>
        <taxon>Agaricomycotina</taxon>
        <taxon>Agaricomycetes</taxon>
        <taxon>Polyporales</taxon>
        <taxon>Gelatoporiaceae</taxon>
        <taxon>Obba</taxon>
    </lineage>
</organism>
<evidence type="ECO:0000313" key="2">
    <source>
        <dbReference type="EMBL" id="OCH94659.1"/>
    </source>
</evidence>
<proteinExistence type="predicted"/>
<dbReference type="SMART" id="SM00225">
    <property type="entry name" value="BTB"/>
    <property type="match status" value="1"/>
</dbReference>
<name>A0A8E2DRU0_9APHY</name>
<reference evidence="2 3" key="1">
    <citation type="submission" date="2016-07" db="EMBL/GenBank/DDBJ databases">
        <title>Draft genome of the white-rot fungus Obba rivulosa 3A-2.</title>
        <authorList>
            <consortium name="DOE Joint Genome Institute"/>
            <person name="Miettinen O."/>
            <person name="Riley R."/>
            <person name="Acob R."/>
            <person name="Barry K."/>
            <person name="Cullen D."/>
            <person name="De Vries R."/>
            <person name="Hainaut M."/>
            <person name="Hatakka A."/>
            <person name="Henrissat B."/>
            <person name="Hilden K."/>
            <person name="Kuo R."/>
            <person name="Labutti K."/>
            <person name="Lipzen A."/>
            <person name="Makela M.R."/>
            <person name="Sandor L."/>
            <person name="Spatafora J.W."/>
            <person name="Grigoriev I.V."/>
            <person name="Hibbett D.S."/>
        </authorList>
    </citation>
    <scope>NUCLEOTIDE SEQUENCE [LARGE SCALE GENOMIC DNA]</scope>
    <source>
        <strain evidence="2 3">3A-2</strain>
    </source>
</reference>